<dbReference type="InterPro" id="IPR008030">
    <property type="entry name" value="NmrA-like"/>
</dbReference>
<evidence type="ECO:0000313" key="3">
    <source>
        <dbReference type="Proteomes" id="UP000599391"/>
    </source>
</evidence>
<evidence type="ECO:0000313" key="2">
    <source>
        <dbReference type="EMBL" id="MBH8551765.1"/>
    </source>
</evidence>
<dbReference type="PANTHER" id="PTHR43162">
    <property type="match status" value="1"/>
</dbReference>
<dbReference type="Pfam" id="PF05368">
    <property type="entry name" value="NmrA"/>
    <property type="match status" value="1"/>
</dbReference>
<organism evidence="2 3">
    <name type="scientific">Atlanticothrix silvestris CENA357</name>
    <dbReference type="NCBI Taxonomy" id="1725252"/>
    <lineage>
        <taxon>Bacteria</taxon>
        <taxon>Bacillati</taxon>
        <taxon>Cyanobacteriota</taxon>
        <taxon>Cyanophyceae</taxon>
        <taxon>Nostocales</taxon>
        <taxon>Nodulariaceae</taxon>
        <taxon>Atlanticothrix</taxon>
        <taxon>Atlanticothrix silvestris</taxon>
    </lineage>
</organism>
<gene>
    <name evidence="2" type="ORF">I8751_05115</name>
</gene>
<feature type="domain" description="NmrA-like" evidence="1">
    <location>
        <begin position="3"/>
        <end position="243"/>
    </location>
</feature>
<dbReference type="InterPro" id="IPR036291">
    <property type="entry name" value="NAD(P)-bd_dom_sf"/>
</dbReference>
<accession>A0A8J7KX58</accession>
<evidence type="ECO:0000259" key="1">
    <source>
        <dbReference type="Pfam" id="PF05368"/>
    </source>
</evidence>
<dbReference type="InterPro" id="IPR051604">
    <property type="entry name" value="Ergot_Alk_Oxidoreductase"/>
</dbReference>
<protein>
    <submittedName>
        <fullName evidence="2">SDR family oxidoreductase</fullName>
    </submittedName>
</protein>
<dbReference type="Gene3D" id="3.40.50.720">
    <property type="entry name" value="NAD(P)-binding Rossmann-like Domain"/>
    <property type="match status" value="1"/>
</dbReference>
<dbReference type="Gene3D" id="3.90.25.10">
    <property type="entry name" value="UDP-galactose 4-epimerase, domain 1"/>
    <property type="match status" value="1"/>
</dbReference>
<name>A0A8J7KX58_9CYAN</name>
<sequence length="287" mass="32134">MLKILVTGATGNVGQEVLRLLQFHSCNVCAAVRNPNSAKQILGSNIRTVSFDFTNPDTFVNAFSQVNKLFLVRPPALANVRQQIAPALNAAKLAGVEHIVFLSILEAERNRFVPHFKIERYIDQLGIPATFLRGSFFMQNFNTTHLEDIKTRGELLMPAGNGKTSFIDVRDIAAVAVRTLIEDGHQGRAYALTGGEALTYYEVTDIFTSILGKRVCYKPSLLKFVQQMHSSGLPMDFILVMVAIYTTARLGLAGKITSDTEQLLNRSPLTIRQYIEDYRQFWLRVHL</sequence>
<dbReference type="AlphaFoldDB" id="A0A8J7KX58"/>
<dbReference type="RefSeq" id="WP_214438081.1">
    <property type="nucleotide sequence ID" value="NZ_JAECZB010000006.1"/>
</dbReference>
<dbReference type="SUPFAM" id="SSF51735">
    <property type="entry name" value="NAD(P)-binding Rossmann-fold domains"/>
    <property type="match status" value="1"/>
</dbReference>
<dbReference type="EMBL" id="JAECZB010000006">
    <property type="protein sequence ID" value="MBH8551765.1"/>
    <property type="molecule type" value="Genomic_DNA"/>
</dbReference>
<dbReference type="Proteomes" id="UP000599391">
    <property type="component" value="Unassembled WGS sequence"/>
</dbReference>
<proteinExistence type="predicted"/>
<reference evidence="2 3" key="1">
    <citation type="journal article" date="2021" name="Int. J. Syst. Evol. Microbiol.">
        <title>Amazonocrinis nigriterrae gen. nov., sp. nov., Atlanticothrix silvestris gen. nov., sp. nov. and Dendronalium phyllosphericum gen. nov., sp. nov., nostocacean cyanobacteria from Brazilian environments.</title>
        <authorList>
            <person name="Alvarenga D.O."/>
            <person name="Andreote A.P.D."/>
            <person name="Branco L.H.Z."/>
            <person name="Delbaje E."/>
            <person name="Cruz R.B."/>
            <person name="Varani A.M."/>
            <person name="Fiore M.F."/>
        </authorList>
    </citation>
    <scope>NUCLEOTIDE SEQUENCE [LARGE SCALE GENOMIC DNA]</scope>
    <source>
        <strain evidence="2 3">CENA357</strain>
    </source>
</reference>
<dbReference type="PANTHER" id="PTHR43162:SF1">
    <property type="entry name" value="PRESTALK A DIFFERENTIATION PROTEIN A"/>
    <property type="match status" value="1"/>
</dbReference>
<keyword evidence="3" id="KW-1185">Reference proteome</keyword>
<dbReference type="CDD" id="cd05269">
    <property type="entry name" value="TMR_SDR_a"/>
    <property type="match status" value="1"/>
</dbReference>
<comment type="caution">
    <text evidence="2">The sequence shown here is derived from an EMBL/GenBank/DDBJ whole genome shotgun (WGS) entry which is preliminary data.</text>
</comment>